<organism evidence="1 2">
    <name type="scientific">Aromia moschata</name>
    <dbReference type="NCBI Taxonomy" id="1265417"/>
    <lineage>
        <taxon>Eukaryota</taxon>
        <taxon>Metazoa</taxon>
        <taxon>Ecdysozoa</taxon>
        <taxon>Arthropoda</taxon>
        <taxon>Hexapoda</taxon>
        <taxon>Insecta</taxon>
        <taxon>Pterygota</taxon>
        <taxon>Neoptera</taxon>
        <taxon>Endopterygota</taxon>
        <taxon>Coleoptera</taxon>
        <taxon>Polyphaga</taxon>
        <taxon>Cucujiformia</taxon>
        <taxon>Chrysomeloidea</taxon>
        <taxon>Cerambycidae</taxon>
        <taxon>Cerambycinae</taxon>
        <taxon>Callichromatini</taxon>
        <taxon>Aromia</taxon>
    </lineage>
</organism>
<reference evidence="1" key="1">
    <citation type="journal article" date="2023" name="Insect Mol. Biol.">
        <title>Genome sequencing provides insights into the evolution of gene families encoding plant cell wall-degrading enzymes in longhorned beetles.</title>
        <authorList>
            <person name="Shin N.R."/>
            <person name="Okamura Y."/>
            <person name="Kirsch R."/>
            <person name="Pauchet Y."/>
        </authorList>
    </citation>
    <scope>NUCLEOTIDE SEQUENCE</scope>
    <source>
        <strain evidence="1">AMC_N1</strain>
    </source>
</reference>
<gene>
    <name evidence="1" type="ORF">NQ318_023618</name>
</gene>
<keyword evidence="2" id="KW-1185">Reference proteome</keyword>
<comment type="caution">
    <text evidence="1">The sequence shown here is derived from an EMBL/GenBank/DDBJ whole genome shotgun (WGS) entry which is preliminary data.</text>
</comment>
<evidence type="ECO:0000313" key="1">
    <source>
        <dbReference type="EMBL" id="KAJ8953497.1"/>
    </source>
</evidence>
<dbReference type="EMBL" id="JAPWTK010000056">
    <property type="protein sequence ID" value="KAJ8953497.1"/>
    <property type="molecule type" value="Genomic_DNA"/>
</dbReference>
<accession>A0AAV8YS47</accession>
<dbReference type="Proteomes" id="UP001162162">
    <property type="component" value="Unassembled WGS sequence"/>
</dbReference>
<proteinExistence type="predicted"/>
<protein>
    <submittedName>
        <fullName evidence="1">Uncharacterized protein</fullName>
    </submittedName>
</protein>
<sequence>MPSFCAVINCGCNVARDAEVRKPAALNDESNPEWVPLKNMGHTTLQSVMKLGGLVRYERGKKRAERILESTSISKTPSEEATTEESGICADDINFALVKANKEIYTLRDELTVHDKQFALNVPIDRSPILSDPGFSAAIK</sequence>
<evidence type="ECO:0000313" key="2">
    <source>
        <dbReference type="Proteomes" id="UP001162162"/>
    </source>
</evidence>
<name>A0AAV8YS47_9CUCU</name>
<dbReference type="AlphaFoldDB" id="A0AAV8YS47"/>